<keyword evidence="3" id="KW-1185">Reference proteome</keyword>
<organism evidence="2 3">
    <name type="scientific">Lysinibacillus alkalisoli</name>
    <dbReference type="NCBI Taxonomy" id="1911548"/>
    <lineage>
        <taxon>Bacteria</taxon>
        <taxon>Bacillati</taxon>
        <taxon>Bacillota</taxon>
        <taxon>Bacilli</taxon>
        <taxon>Bacillales</taxon>
        <taxon>Bacillaceae</taxon>
        <taxon>Lysinibacillus</taxon>
    </lineage>
</organism>
<proteinExistence type="predicted"/>
<dbReference type="AlphaFoldDB" id="A0A917D2G0"/>
<dbReference type="GO" id="GO:0006508">
    <property type="term" value="P:proteolysis"/>
    <property type="evidence" value="ECO:0007669"/>
    <property type="project" value="InterPro"/>
</dbReference>
<gene>
    <name evidence="2" type="ORF">GCM10007425_00220</name>
</gene>
<dbReference type="Gene3D" id="3.40.630.10">
    <property type="entry name" value="Zn peptidases"/>
    <property type="match status" value="1"/>
</dbReference>
<dbReference type="CDD" id="cd06232">
    <property type="entry name" value="M14-like"/>
    <property type="match status" value="1"/>
</dbReference>
<dbReference type="Proteomes" id="UP000616608">
    <property type="component" value="Unassembled WGS sequence"/>
</dbReference>
<sequence length="921" mass="105881">MRYNIIADITQTGMPSVYIKLTQDQPYIAGLIDFCSALGVASEEISFNLFEDCGQKYQITVEQTTINQIIKKGHHFIFQYTDNEKLSQLFYEQAQYYQSSCTEQHELPVYESLTDLWSAIGTGMKKEATPTQHLDISIDNELYTVSMLKNICYFVLRLGLYHTSLTLPVSEKRSSHSTFIYRITTENTIQLQDVNTILFTGGVATLPNVVAKIAQEHHVGEGGLLGVWERQLQREIQPSEETVWHAPSEATRLLHELQGLEGTQLNVYMTLDQSQRQVFQQTIRQYNDIEKICVRSAFKTGYYWLLEEVLPSYSQTIKKIEIICKTGDCERGLELNNRWIMEMYPVDEMIATQYGIEKDAIQFELNNMQEDVYHIRINGEDYAQLTPLCQTFPYIDGHHTVSPTTAGYCLDGTPTIMATDRELFYRKYTEEYLPKLAQQLVYDEGAGTVKPLFNKLAIHYTSSGIEERIPVKSERNSSFEALYEDVYFNTLHYFKQLGIKQQQAPYTAPGGVVPYIHINTNMYEETHARIIRYDWQNETPKRMITHRITCDNTGKMLRAYYTLDGMSHGVVVKEAKMNKNQWYQQVESYTCATITQHHQSYLGELIPVVEVTQRLGGTYYSPLKKTTYKHTVLIEAGHHANEVSSTPAVSLLLEQLQTTHAHYLERLNFIIIPMANPDGAHLLQELCEEHPEWKHHAARFNAVGLEFAHMKFKESIFGEAAVVPTMLKRWAPDIIIDNHGIPAHEWVQPFAGYTTPPLFPVSYNLPSAKIYGIGRYGNSDYTHRHQVNLASIATQINTIFANTPFAQENEYWRSRFEKYGTAWNETKYPVEAMGNINFYQEATVTPTYPSVSILRYPKWVAADVISEAADEVVYGDELTSCIEAQYLFNWAIIQQVYETPVIKGEAMWNKQRPIVLKEREA</sequence>
<dbReference type="SUPFAM" id="SSF53187">
    <property type="entry name" value="Zn-dependent exopeptidases"/>
    <property type="match status" value="1"/>
</dbReference>
<evidence type="ECO:0000313" key="2">
    <source>
        <dbReference type="EMBL" id="GGG09842.1"/>
    </source>
</evidence>
<dbReference type="InterPro" id="IPR000834">
    <property type="entry name" value="Peptidase_M14"/>
</dbReference>
<accession>A0A917D2G0</accession>
<feature type="domain" description="Peptidase M14" evidence="1">
    <location>
        <begin position="591"/>
        <end position="695"/>
    </location>
</feature>
<evidence type="ECO:0000259" key="1">
    <source>
        <dbReference type="Pfam" id="PF00246"/>
    </source>
</evidence>
<dbReference type="GO" id="GO:0008270">
    <property type="term" value="F:zinc ion binding"/>
    <property type="evidence" value="ECO:0007669"/>
    <property type="project" value="InterPro"/>
</dbReference>
<reference evidence="2" key="1">
    <citation type="journal article" date="2014" name="Int. J. Syst. Evol. Microbiol.">
        <title>Complete genome sequence of Corynebacterium casei LMG S-19264T (=DSM 44701T), isolated from a smear-ripened cheese.</title>
        <authorList>
            <consortium name="US DOE Joint Genome Institute (JGI-PGF)"/>
            <person name="Walter F."/>
            <person name="Albersmeier A."/>
            <person name="Kalinowski J."/>
            <person name="Ruckert C."/>
        </authorList>
    </citation>
    <scope>NUCLEOTIDE SEQUENCE</scope>
    <source>
        <strain evidence="2">CGMCC 1.15760</strain>
    </source>
</reference>
<dbReference type="GO" id="GO:0004181">
    <property type="term" value="F:metallocarboxypeptidase activity"/>
    <property type="evidence" value="ECO:0007669"/>
    <property type="project" value="InterPro"/>
</dbReference>
<dbReference type="RefSeq" id="WP_188612983.1">
    <property type="nucleotide sequence ID" value="NZ_BMJT01000001.1"/>
</dbReference>
<evidence type="ECO:0000313" key="3">
    <source>
        <dbReference type="Proteomes" id="UP000616608"/>
    </source>
</evidence>
<name>A0A917D2G0_9BACI</name>
<dbReference type="Pfam" id="PF00246">
    <property type="entry name" value="Peptidase_M14"/>
    <property type="match status" value="1"/>
</dbReference>
<comment type="caution">
    <text evidence="2">The sequence shown here is derived from an EMBL/GenBank/DDBJ whole genome shotgun (WGS) entry which is preliminary data.</text>
</comment>
<reference evidence="2" key="2">
    <citation type="submission" date="2020-09" db="EMBL/GenBank/DDBJ databases">
        <authorList>
            <person name="Sun Q."/>
            <person name="Zhou Y."/>
        </authorList>
    </citation>
    <scope>NUCLEOTIDE SEQUENCE</scope>
    <source>
        <strain evidence="2">CGMCC 1.15760</strain>
    </source>
</reference>
<dbReference type="EMBL" id="BMJT01000001">
    <property type="protein sequence ID" value="GGG09842.1"/>
    <property type="molecule type" value="Genomic_DNA"/>
</dbReference>
<protein>
    <recommendedName>
        <fullName evidence="1">Peptidase M14 domain-containing protein</fullName>
    </recommendedName>
</protein>